<evidence type="ECO:0000256" key="1">
    <source>
        <dbReference type="ARBA" id="ARBA00022801"/>
    </source>
</evidence>
<evidence type="ECO:0000256" key="3">
    <source>
        <dbReference type="ARBA" id="ARBA00023098"/>
    </source>
</evidence>
<evidence type="ECO:0000313" key="7">
    <source>
        <dbReference type="Proteomes" id="UP001271007"/>
    </source>
</evidence>
<dbReference type="Gene3D" id="3.40.1090.10">
    <property type="entry name" value="Cytosolic phospholipase A2 catalytic domain"/>
    <property type="match status" value="1"/>
</dbReference>
<accession>A0AAJ0GI31</accession>
<dbReference type="SUPFAM" id="SSF52151">
    <property type="entry name" value="FabD/lysophospholipase-like"/>
    <property type="match status" value="1"/>
</dbReference>
<evidence type="ECO:0000259" key="5">
    <source>
        <dbReference type="PROSITE" id="PS51635"/>
    </source>
</evidence>
<dbReference type="AlphaFoldDB" id="A0AAJ0GI31"/>
<evidence type="ECO:0000256" key="4">
    <source>
        <dbReference type="PROSITE-ProRule" id="PRU01161"/>
    </source>
</evidence>
<dbReference type="PROSITE" id="PS51635">
    <property type="entry name" value="PNPLA"/>
    <property type="match status" value="1"/>
</dbReference>
<dbReference type="GO" id="GO:0047499">
    <property type="term" value="F:calcium-independent phospholipase A2 activity"/>
    <property type="evidence" value="ECO:0007669"/>
    <property type="project" value="TreeGrafter"/>
</dbReference>
<dbReference type="InterPro" id="IPR016035">
    <property type="entry name" value="Acyl_Trfase/lysoPLipase"/>
</dbReference>
<dbReference type="GO" id="GO:0019369">
    <property type="term" value="P:arachidonate metabolic process"/>
    <property type="evidence" value="ECO:0007669"/>
    <property type="project" value="TreeGrafter"/>
</dbReference>
<comment type="caution">
    <text evidence="6">The sequence shown here is derived from an EMBL/GenBank/DDBJ whole genome shotgun (WGS) entry which is preliminary data.</text>
</comment>
<evidence type="ECO:0000256" key="2">
    <source>
        <dbReference type="ARBA" id="ARBA00022963"/>
    </source>
</evidence>
<dbReference type="EMBL" id="JAWDJX010000002">
    <property type="protein sequence ID" value="KAK3057976.1"/>
    <property type="molecule type" value="Genomic_DNA"/>
</dbReference>
<keyword evidence="3 4" id="KW-0443">Lipid metabolism</keyword>
<evidence type="ECO:0000313" key="6">
    <source>
        <dbReference type="EMBL" id="KAK3057976.1"/>
    </source>
</evidence>
<dbReference type="GO" id="GO:0016042">
    <property type="term" value="P:lipid catabolic process"/>
    <property type="evidence" value="ECO:0007669"/>
    <property type="project" value="UniProtKB-UniRule"/>
</dbReference>
<comment type="caution">
    <text evidence="4">Lacks conserved residue(s) required for the propagation of feature annotation.</text>
</comment>
<sequence>MNDKSINVHRVLAAGDRSHSQDGFKANANFNSESTNLWQPKRVLTLDGNGSQGLFSLYVLEALMNKVEQIEKQLYPPASSSASSPLWRVETTLLSETSDRRKEVWQSPPRSYRPCHYFDYITGASTGGMIAVMLGVKRLTVAEAINHAEKIFDGLASQKRRKNSRLLTRNLQRALEEDVSRSARIPFLRSMMFSTGREQRRTNRGNILEGDTYGCRTMVFTTHKASSGNEPYLFRSYRVTGHSVLNAETQTWEAPIIDTCRASLAYPGCFNSVEVGDLGTFRDADVLDIDPALETYNELEQINGRQDGNFQCFLSIGTGVSCSGSERNGKLSMRYNEYPTRSILERNARKHKFRYERICWLDEVARPSKDLYFAANVRQNARACMPRLEQRLETWALELVHYRRNRAQTMRWELYVSLRIACPFCSEKLERDHLINHLGKMHADDVGRSQQSRTV</sequence>
<dbReference type="GO" id="GO:0046486">
    <property type="term" value="P:glycerolipid metabolic process"/>
    <property type="evidence" value="ECO:0007669"/>
    <property type="project" value="UniProtKB-ARBA"/>
</dbReference>
<feature type="domain" description="PNPLA" evidence="5">
    <location>
        <begin position="44"/>
        <end position="296"/>
    </location>
</feature>
<organism evidence="6 7">
    <name type="scientific">Extremus antarcticus</name>
    <dbReference type="NCBI Taxonomy" id="702011"/>
    <lineage>
        <taxon>Eukaryota</taxon>
        <taxon>Fungi</taxon>
        <taxon>Dikarya</taxon>
        <taxon>Ascomycota</taxon>
        <taxon>Pezizomycotina</taxon>
        <taxon>Dothideomycetes</taxon>
        <taxon>Dothideomycetidae</taxon>
        <taxon>Mycosphaerellales</taxon>
        <taxon>Extremaceae</taxon>
        <taxon>Extremus</taxon>
    </lineage>
</organism>
<keyword evidence="2 4" id="KW-0442">Lipid degradation</keyword>
<dbReference type="Proteomes" id="UP001271007">
    <property type="component" value="Unassembled WGS sequence"/>
</dbReference>
<name>A0AAJ0GI31_9PEZI</name>
<keyword evidence="1 4" id="KW-0378">Hydrolase</keyword>
<dbReference type="Pfam" id="PF01734">
    <property type="entry name" value="Patatin"/>
    <property type="match status" value="1"/>
</dbReference>
<gene>
    <name evidence="6" type="ORF">LTR09_001053</name>
</gene>
<dbReference type="PANTHER" id="PTHR24185">
    <property type="entry name" value="CALCIUM-INDEPENDENT PHOSPHOLIPASE A2-GAMMA"/>
    <property type="match status" value="1"/>
</dbReference>
<dbReference type="InterPro" id="IPR002641">
    <property type="entry name" value="PNPLA_dom"/>
</dbReference>
<feature type="short sequence motif" description="GXSXG" evidence="4">
    <location>
        <begin position="123"/>
        <end position="127"/>
    </location>
</feature>
<proteinExistence type="predicted"/>
<reference evidence="6" key="1">
    <citation type="submission" date="2023-04" db="EMBL/GenBank/DDBJ databases">
        <title>Black Yeasts Isolated from many extreme environments.</title>
        <authorList>
            <person name="Coleine C."/>
            <person name="Stajich J.E."/>
            <person name="Selbmann L."/>
        </authorList>
    </citation>
    <scope>NUCLEOTIDE SEQUENCE</scope>
    <source>
        <strain evidence="6">CCFEE 5312</strain>
    </source>
</reference>
<dbReference type="PANTHER" id="PTHR24185:SF1">
    <property type="entry name" value="CALCIUM-INDEPENDENT PHOSPHOLIPASE A2-GAMMA"/>
    <property type="match status" value="1"/>
</dbReference>
<keyword evidence="7" id="KW-1185">Reference proteome</keyword>
<dbReference type="GO" id="GO:0016020">
    <property type="term" value="C:membrane"/>
    <property type="evidence" value="ECO:0007669"/>
    <property type="project" value="TreeGrafter"/>
</dbReference>
<protein>
    <recommendedName>
        <fullName evidence="5">PNPLA domain-containing protein</fullName>
    </recommendedName>
</protein>
<feature type="active site" description="Nucleophile" evidence="4">
    <location>
        <position position="125"/>
    </location>
</feature>
<feature type="active site" description="Proton acceptor" evidence="4">
    <location>
        <position position="283"/>
    </location>
</feature>
<feature type="short sequence motif" description="GXGXXG" evidence="4">
    <location>
        <begin position="48"/>
        <end position="53"/>
    </location>
</feature>